<organism evidence="2 3">
    <name type="scientific">Vreelandella piezotolerans</name>
    <dbReference type="NCBI Taxonomy" id="2609667"/>
    <lineage>
        <taxon>Bacteria</taxon>
        <taxon>Pseudomonadati</taxon>
        <taxon>Pseudomonadota</taxon>
        <taxon>Gammaproteobacteria</taxon>
        <taxon>Oceanospirillales</taxon>
        <taxon>Halomonadaceae</taxon>
        <taxon>Vreelandella</taxon>
    </lineage>
</organism>
<evidence type="ECO:0000256" key="1">
    <source>
        <dbReference type="ARBA" id="ARBA00008007"/>
    </source>
</evidence>
<comment type="similarity">
    <text evidence="1">Belongs to the ComF/GntX family.</text>
</comment>
<keyword evidence="3" id="KW-1185">Reference proteome</keyword>
<dbReference type="CDD" id="cd06223">
    <property type="entry name" value="PRTases_typeI"/>
    <property type="match status" value="1"/>
</dbReference>
<evidence type="ECO:0000313" key="2">
    <source>
        <dbReference type="EMBL" id="KAE8438222.1"/>
    </source>
</evidence>
<dbReference type="SUPFAM" id="SSF53271">
    <property type="entry name" value="PRTase-like"/>
    <property type="match status" value="1"/>
</dbReference>
<sequence>MVEPPSFTITTAALCYQEVVSQLVHDFKFQASPRAGQLLVNLMLSQPPPALGNALLPVPMFPARAKERGFNQAHWLAKRLGKSTGMPVLRARCIKQMPSQRSLNRKERRRNVSDAFRMEGGIPEHVTIVDDVVTTGATGHALAAAALAQGAKRVDVWAAARTPFQKS</sequence>
<name>A0ABQ6X880_9GAMM</name>
<dbReference type="EMBL" id="VWRT01000009">
    <property type="protein sequence ID" value="KAE8438222.1"/>
    <property type="molecule type" value="Genomic_DNA"/>
</dbReference>
<gene>
    <name evidence="2" type="ORF">F1978_10890</name>
</gene>
<dbReference type="Gene3D" id="3.40.50.2020">
    <property type="match status" value="1"/>
</dbReference>
<accession>A0ABQ6X880</accession>
<dbReference type="PANTHER" id="PTHR47505:SF1">
    <property type="entry name" value="DNA UTILIZATION PROTEIN YHGH"/>
    <property type="match status" value="1"/>
</dbReference>
<dbReference type="InterPro" id="IPR000836">
    <property type="entry name" value="PRTase_dom"/>
</dbReference>
<protein>
    <submittedName>
        <fullName evidence="2">ComF family protein</fullName>
    </submittedName>
</protein>
<dbReference type="InterPro" id="IPR029057">
    <property type="entry name" value="PRTase-like"/>
</dbReference>
<dbReference type="PANTHER" id="PTHR47505">
    <property type="entry name" value="DNA UTILIZATION PROTEIN YHGH"/>
    <property type="match status" value="1"/>
</dbReference>
<evidence type="ECO:0000313" key="3">
    <source>
        <dbReference type="Proteomes" id="UP000466130"/>
    </source>
</evidence>
<reference evidence="2 3" key="1">
    <citation type="submission" date="2019-09" db="EMBL/GenBank/DDBJ databases">
        <title>The Halomonas whole genome shotgun (WGS).</title>
        <authorList>
            <person name="Xie Z."/>
        </authorList>
    </citation>
    <scope>NUCLEOTIDE SEQUENCE [LARGE SCALE GENOMIC DNA]</scope>
    <source>
        <strain evidence="2 3">NBT06E8</strain>
    </source>
</reference>
<dbReference type="Proteomes" id="UP000466130">
    <property type="component" value="Unassembled WGS sequence"/>
</dbReference>
<proteinExistence type="inferred from homology"/>
<comment type="caution">
    <text evidence="2">The sequence shown here is derived from an EMBL/GenBank/DDBJ whole genome shotgun (WGS) entry which is preliminary data.</text>
</comment>
<dbReference type="InterPro" id="IPR051910">
    <property type="entry name" value="ComF/GntX_DNA_util-trans"/>
</dbReference>